<keyword evidence="7 10" id="KW-0339">Growth factor</keyword>
<dbReference type="Gene3D" id="2.60.120.970">
    <property type="match status" value="1"/>
</dbReference>
<dbReference type="GO" id="GO:0051240">
    <property type="term" value="P:positive regulation of multicellular organismal process"/>
    <property type="evidence" value="ECO:0007669"/>
    <property type="project" value="UniProtKB-ARBA"/>
</dbReference>
<dbReference type="InterPro" id="IPR029034">
    <property type="entry name" value="Cystine-knot_cytokine"/>
</dbReference>
<dbReference type="PROSITE" id="PS51362">
    <property type="entry name" value="TGF_BETA_2"/>
    <property type="match status" value="1"/>
</dbReference>
<keyword evidence="8" id="KW-1015">Disulfide bond</keyword>
<evidence type="ECO:0000256" key="3">
    <source>
        <dbReference type="ARBA" id="ARBA00022473"/>
    </source>
</evidence>
<proteinExistence type="inferred from homology"/>
<dbReference type="PANTHER" id="PTHR11848">
    <property type="entry name" value="TGF-BETA FAMILY"/>
    <property type="match status" value="1"/>
</dbReference>
<dbReference type="Gene3D" id="2.10.90.10">
    <property type="entry name" value="Cystine-knot cytokines"/>
    <property type="match status" value="1"/>
</dbReference>
<evidence type="ECO:0000256" key="11">
    <source>
        <dbReference type="SAM" id="SignalP"/>
    </source>
</evidence>
<sequence>MNFSNSCWLLVLVTILECCCSATAIPDSYPQHIIEQVESSLLSLFGHRRRPQKVDRNKLEIPEEMIRLYERQNGMKFATSNLPKRAPYLTSANTVRSFVHIESPIDRRFQTPSKMRLKFEPTMPENEDLQHAELALHRIALPTNSMKDSYIRIVVEDILKPGIKAKHGPLKRVIESKLVNITKDSLLKLDLTEPVQRWIKTPKENYGVIVTILGKTEHVRMKRDLNEDDRAWTRYQPVLFTYSDDRKNGESDIKGVASMISRSKRAARRASRRKDDHTDCMRHKMYVNFQDVGWSDWIVAPPGYEAYYCHGECRFPLADHLNTTNHAIVQTLMNSMSPMSVPKACCVPTQLNSISMLYLDVDNKVVLKNYKEMVVIGCGCR</sequence>
<keyword evidence="5 11" id="KW-0732">Signal</keyword>
<evidence type="ECO:0000256" key="10">
    <source>
        <dbReference type="RuleBase" id="RU000354"/>
    </source>
</evidence>
<feature type="domain" description="TGF-beta family profile" evidence="12">
    <location>
        <begin position="262"/>
        <end position="381"/>
    </location>
</feature>
<dbReference type="GO" id="GO:0030154">
    <property type="term" value="P:cell differentiation"/>
    <property type="evidence" value="ECO:0007669"/>
    <property type="project" value="UniProtKB-KW"/>
</dbReference>
<comment type="subcellular location">
    <subcellularLocation>
        <location evidence="1">Secreted</location>
    </subcellularLocation>
</comment>
<dbReference type="GO" id="GO:0008083">
    <property type="term" value="F:growth factor activity"/>
    <property type="evidence" value="ECO:0007669"/>
    <property type="project" value="UniProtKB-KW"/>
</dbReference>
<dbReference type="GO" id="GO:0005615">
    <property type="term" value="C:extracellular space"/>
    <property type="evidence" value="ECO:0007669"/>
    <property type="project" value="TreeGrafter"/>
</dbReference>
<evidence type="ECO:0000259" key="12">
    <source>
        <dbReference type="PROSITE" id="PS51362"/>
    </source>
</evidence>
<evidence type="ECO:0000256" key="2">
    <source>
        <dbReference type="ARBA" id="ARBA00006656"/>
    </source>
</evidence>
<reference evidence="13" key="2">
    <citation type="submission" date="2024-08" db="UniProtKB">
        <authorList>
            <consortium name="EnsemblMetazoa"/>
        </authorList>
    </citation>
    <scope>IDENTIFICATION</scope>
</reference>
<dbReference type="Pfam" id="PF00019">
    <property type="entry name" value="TGF_beta"/>
    <property type="match status" value="1"/>
</dbReference>
<evidence type="ECO:0000256" key="9">
    <source>
        <dbReference type="ARBA" id="ARBA00023180"/>
    </source>
</evidence>
<dbReference type="FunFam" id="2.10.90.10:FF:000103">
    <property type="entry name" value="Bone morphogenetic protein 16"/>
    <property type="match status" value="1"/>
</dbReference>
<evidence type="ECO:0000256" key="8">
    <source>
        <dbReference type="ARBA" id="ARBA00023157"/>
    </source>
</evidence>
<dbReference type="SUPFAM" id="SSF57501">
    <property type="entry name" value="Cystine-knot cytokines"/>
    <property type="match status" value="1"/>
</dbReference>
<keyword evidence="4" id="KW-0964">Secreted</keyword>
<dbReference type="GO" id="GO:0051094">
    <property type="term" value="P:positive regulation of developmental process"/>
    <property type="evidence" value="ECO:0007669"/>
    <property type="project" value="UniProtKB-ARBA"/>
</dbReference>
<reference evidence="14" key="1">
    <citation type="journal article" date="2013" name="Genome Biol.">
        <title>Draft genome of the mountain pine beetle, Dendroctonus ponderosae Hopkins, a major forest pest.</title>
        <authorList>
            <person name="Keeling C.I."/>
            <person name="Yuen M.M."/>
            <person name="Liao N.Y."/>
            <person name="Docking T.R."/>
            <person name="Chan S.K."/>
            <person name="Taylor G.A."/>
            <person name="Palmquist D.L."/>
            <person name="Jackman S.D."/>
            <person name="Nguyen A."/>
            <person name="Li M."/>
            <person name="Henderson H."/>
            <person name="Janes J.K."/>
            <person name="Zhao Y."/>
            <person name="Pandoh P."/>
            <person name="Moore R."/>
            <person name="Sperling F.A."/>
            <person name="Huber D.P."/>
            <person name="Birol I."/>
            <person name="Jones S.J."/>
            <person name="Bohlmann J."/>
        </authorList>
    </citation>
    <scope>NUCLEOTIDE SEQUENCE</scope>
</reference>
<dbReference type="Proteomes" id="UP000019118">
    <property type="component" value="Unassembled WGS sequence"/>
</dbReference>
<evidence type="ECO:0000256" key="6">
    <source>
        <dbReference type="ARBA" id="ARBA00022782"/>
    </source>
</evidence>
<evidence type="ECO:0000256" key="4">
    <source>
        <dbReference type="ARBA" id="ARBA00022525"/>
    </source>
</evidence>
<feature type="signal peptide" evidence="11">
    <location>
        <begin position="1"/>
        <end position="24"/>
    </location>
</feature>
<evidence type="ECO:0000256" key="5">
    <source>
        <dbReference type="ARBA" id="ARBA00022729"/>
    </source>
</evidence>
<keyword evidence="6" id="KW-0221">Differentiation</keyword>
<dbReference type="GO" id="GO:0005125">
    <property type="term" value="F:cytokine activity"/>
    <property type="evidence" value="ECO:0007669"/>
    <property type="project" value="TreeGrafter"/>
</dbReference>
<feature type="chain" id="PRO_5043882594" description="TGF-beta family profile domain-containing protein" evidence="11">
    <location>
        <begin position="25"/>
        <end position="381"/>
    </location>
</feature>
<organism evidence="13 14">
    <name type="scientific">Dendroctonus ponderosae</name>
    <name type="common">Mountain pine beetle</name>
    <dbReference type="NCBI Taxonomy" id="77166"/>
    <lineage>
        <taxon>Eukaryota</taxon>
        <taxon>Metazoa</taxon>
        <taxon>Ecdysozoa</taxon>
        <taxon>Arthropoda</taxon>
        <taxon>Hexapoda</taxon>
        <taxon>Insecta</taxon>
        <taxon>Pterygota</taxon>
        <taxon>Neoptera</taxon>
        <taxon>Endopterygota</taxon>
        <taxon>Coleoptera</taxon>
        <taxon>Polyphaga</taxon>
        <taxon>Cucujiformia</taxon>
        <taxon>Curculionidae</taxon>
        <taxon>Scolytinae</taxon>
        <taxon>Dendroctonus</taxon>
    </lineage>
</organism>
<comment type="similarity">
    <text evidence="2 10">Belongs to the TGF-beta family.</text>
</comment>
<accession>A0AAR5P4W8</accession>
<keyword evidence="14" id="KW-1185">Reference proteome</keyword>
<name>A0AAR5P4W8_DENPD</name>
<keyword evidence="9" id="KW-0325">Glycoprotein</keyword>
<evidence type="ECO:0000256" key="1">
    <source>
        <dbReference type="ARBA" id="ARBA00004613"/>
    </source>
</evidence>
<protein>
    <recommendedName>
        <fullName evidence="12">TGF-beta family profile domain-containing protein</fullName>
    </recommendedName>
</protein>
<evidence type="ECO:0000313" key="14">
    <source>
        <dbReference type="Proteomes" id="UP000019118"/>
    </source>
</evidence>
<dbReference type="AlphaFoldDB" id="A0AAR5P4W8"/>
<dbReference type="InterPro" id="IPR001111">
    <property type="entry name" value="TGF-b_propeptide"/>
</dbReference>
<dbReference type="InterPro" id="IPR001839">
    <property type="entry name" value="TGF-b_C"/>
</dbReference>
<dbReference type="SMART" id="SM00204">
    <property type="entry name" value="TGFB"/>
    <property type="match status" value="1"/>
</dbReference>
<dbReference type="InterPro" id="IPR017948">
    <property type="entry name" value="TGFb_CS"/>
</dbReference>
<dbReference type="PANTHER" id="PTHR11848:SF263">
    <property type="entry name" value="PROTEIN DECAPENTAPLEGIC"/>
    <property type="match status" value="1"/>
</dbReference>
<keyword evidence="3" id="KW-0217">Developmental protein</keyword>
<evidence type="ECO:0000256" key="7">
    <source>
        <dbReference type="ARBA" id="ARBA00023030"/>
    </source>
</evidence>
<dbReference type="InterPro" id="IPR015615">
    <property type="entry name" value="TGF-beta-rel"/>
</dbReference>
<evidence type="ECO:0000313" key="13">
    <source>
        <dbReference type="EnsemblMetazoa" id="XP_019756159.1"/>
    </source>
</evidence>
<dbReference type="Pfam" id="PF00688">
    <property type="entry name" value="TGFb_propeptide"/>
    <property type="match status" value="1"/>
</dbReference>
<dbReference type="PROSITE" id="PS00250">
    <property type="entry name" value="TGF_BETA_1"/>
    <property type="match status" value="1"/>
</dbReference>
<dbReference type="EnsemblMetazoa" id="XM_019900600.1">
    <property type="protein sequence ID" value="XP_019756159.1"/>
    <property type="gene ID" value="LOC109534820"/>
</dbReference>